<dbReference type="PANTHER" id="PTHR43390">
    <property type="entry name" value="SIGNAL PEPTIDASE I"/>
    <property type="match status" value="1"/>
</dbReference>
<dbReference type="Gene3D" id="2.10.109.10">
    <property type="entry name" value="Umud Fragment, subunit A"/>
    <property type="match status" value="1"/>
</dbReference>
<evidence type="ECO:0000259" key="4">
    <source>
        <dbReference type="Pfam" id="PF10502"/>
    </source>
</evidence>
<keyword evidence="6" id="KW-1185">Reference proteome</keyword>
<dbReference type="InterPro" id="IPR000223">
    <property type="entry name" value="Pept_S26A_signal_pept_1"/>
</dbReference>
<organism evidence="5 6">
    <name type="scientific">Collinsella ureilytica</name>
    <dbReference type="NCBI Taxonomy" id="2869515"/>
    <lineage>
        <taxon>Bacteria</taxon>
        <taxon>Bacillati</taxon>
        <taxon>Actinomycetota</taxon>
        <taxon>Coriobacteriia</taxon>
        <taxon>Coriobacteriales</taxon>
        <taxon>Coriobacteriaceae</taxon>
        <taxon>Collinsella</taxon>
    </lineage>
</organism>
<dbReference type="PRINTS" id="PR00727">
    <property type="entry name" value="LEADERPTASE"/>
</dbReference>
<evidence type="ECO:0000313" key="5">
    <source>
        <dbReference type="EMBL" id="MBY4797132.1"/>
    </source>
</evidence>
<reference evidence="5 6" key="1">
    <citation type="submission" date="2021-08" db="EMBL/GenBank/DDBJ databases">
        <title>Collinsella faecalis sp. nov. isolated from swine faeces.</title>
        <authorList>
            <person name="Oh B.S."/>
            <person name="Lee J.H."/>
        </authorList>
    </citation>
    <scope>NUCLEOTIDE SEQUENCE [LARGE SCALE GENOMIC DNA]</scope>
    <source>
        <strain evidence="5 6">AGMB00827</strain>
    </source>
</reference>
<dbReference type="InterPro" id="IPR036286">
    <property type="entry name" value="LexA/Signal_pep-like_sf"/>
</dbReference>
<dbReference type="PANTHER" id="PTHR43390:SF1">
    <property type="entry name" value="CHLOROPLAST PROCESSING PEPTIDASE"/>
    <property type="match status" value="1"/>
</dbReference>
<keyword evidence="3" id="KW-0472">Membrane</keyword>
<dbReference type="InterPro" id="IPR019533">
    <property type="entry name" value="Peptidase_S26"/>
</dbReference>
<feature type="domain" description="Peptidase S26" evidence="4">
    <location>
        <begin position="27"/>
        <end position="170"/>
    </location>
</feature>
<dbReference type="EC" id="3.4.21.89" evidence="3"/>
<sequence>MRKGREQKNIATARPLSADIASLLFKVAFVGALFLGMFSFIFGAFRCADISMSPSIKDGDMVLDYRLDKNFHLHDVAAFTYEGTRMAARVVALPGDEVAITADGLVVNGSVQQESGVYGSTTQVAQGITFPLTVGDGQIFVLGDNREQAIDSRIFGCVDVAHAEGKVVAILRTRAV</sequence>
<feature type="transmembrane region" description="Helical" evidence="3">
    <location>
        <begin position="20"/>
        <end position="45"/>
    </location>
</feature>
<name>A0ABS7MIM0_9ACTN</name>
<dbReference type="NCBIfam" id="TIGR02227">
    <property type="entry name" value="sigpep_I_bact"/>
    <property type="match status" value="1"/>
</dbReference>
<evidence type="ECO:0000256" key="2">
    <source>
        <dbReference type="ARBA" id="ARBA00009370"/>
    </source>
</evidence>
<dbReference type="CDD" id="cd06530">
    <property type="entry name" value="S26_SPase_I"/>
    <property type="match status" value="1"/>
</dbReference>
<comment type="catalytic activity">
    <reaction evidence="3">
        <text>Cleavage of hydrophobic, N-terminal signal or leader sequences from secreted and periplasmic proteins.</text>
        <dbReference type="EC" id="3.4.21.89"/>
    </reaction>
</comment>
<dbReference type="GO" id="GO:0009003">
    <property type="term" value="F:signal peptidase activity"/>
    <property type="evidence" value="ECO:0007669"/>
    <property type="project" value="UniProtKB-EC"/>
</dbReference>
<evidence type="ECO:0000313" key="6">
    <source>
        <dbReference type="Proteomes" id="UP000700908"/>
    </source>
</evidence>
<protein>
    <recommendedName>
        <fullName evidence="3">Signal peptidase I</fullName>
        <ecNumber evidence="3">3.4.21.89</ecNumber>
    </recommendedName>
</protein>
<keyword evidence="3" id="KW-1133">Transmembrane helix</keyword>
<comment type="similarity">
    <text evidence="2 3">Belongs to the peptidase S26 family.</text>
</comment>
<comment type="subcellular location">
    <subcellularLocation>
        <location evidence="1">Cell membrane</location>
        <topology evidence="1">Single-pass type II membrane protein</topology>
    </subcellularLocation>
    <subcellularLocation>
        <location evidence="3">Membrane</location>
        <topology evidence="3">Single-pass type II membrane protein</topology>
    </subcellularLocation>
</comment>
<dbReference type="RefSeq" id="WP_222198864.1">
    <property type="nucleotide sequence ID" value="NZ_JAIMFO010000004.1"/>
</dbReference>
<dbReference type="Proteomes" id="UP000700908">
    <property type="component" value="Unassembled WGS sequence"/>
</dbReference>
<keyword evidence="3" id="KW-0645">Protease</keyword>
<keyword evidence="3 5" id="KW-0378">Hydrolase</keyword>
<dbReference type="EMBL" id="JAIMFO010000004">
    <property type="protein sequence ID" value="MBY4797132.1"/>
    <property type="molecule type" value="Genomic_DNA"/>
</dbReference>
<keyword evidence="3" id="KW-0812">Transmembrane</keyword>
<gene>
    <name evidence="5" type="primary">lepB</name>
    <name evidence="5" type="ORF">K6V98_01975</name>
</gene>
<comment type="caution">
    <text evidence="5">The sequence shown here is derived from an EMBL/GenBank/DDBJ whole genome shotgun (WGS) entry which is preliminary data.</text>
</comment>
<evidence type="ECO:0000256" key="3">
    <source>
        <dbReference type="RuleBase" id="RU362042"/>
    </source>
</evidence>
<dbReference type="SUPFAM" id="SSF51306">
    <property type="entry name" value="LexA/Signal peptidase"/>
    <property type="match status" value="1"/>
</dbReference>
<accession>A0ABS7MIM0</accession>
<evidence type="ECO:0000256" key="1">
    <source>
        <dbReference type="ARBA" id="ARBA00004401"/>
    </source>
</evidence>
<dbReference type="Pfam" id="PF10502">
    <property type="entry name" value="Peptidase_S26"/>
    <property type="match status" value="1"/>
</dbReference>
<proteinExistence type="inferred from homology"/>